<evidence type="ECO:0000313" key="3">
    <source>
        <dbReference type="EMBL" id="PXV95800.1"/>
    </source>
</evidence>
<dbReference type="GO" id="GO:0016852">
    <property type="term" value="F:sirohydrochlorin cobaltochelatase activity"/>
    <property type="evidence" value="ECO:0007669"/>
    <property type="project" value="InterPro"/>
</dbReference>
<dbReference type="GO" id="GO:0046872">
    <property type="term" value="F:metal ion binding"/>
    <property type="evidence" value="ECO:0007669"/>
    <property type="project" value="UniProtKB-KW"/>
</dbReference>
<dbReference type="PANTHER" id="PTHR33542:SF3">
    <property type="entry name" value="SIROHYDROCHLORIN FERROCHELATASE, CHLOROPLASTIC"/>
    <property type="match status" value="1"/>
</dbReference>
<feature type="binding site" evidence="2">
    <location>
        <position position="209"/>
    </location>
    <ligand>
        <name>Co(2+)</name>
        <dbReference type="ChEBI" id="CHEBI:48828"/>
    </ligand>
</feature>
<feature type="active site" description="Proton acceptor" evidence="1">
    <location>
        <position position="146"/>
    </location>
</feature>
<proteinExistence type="predicted"/>
<dbReference type="PIRSF" id="PIRSF033579">
    <property type="entry name" value="Anaer_Co_chel"/>
    <property type="match status" value="1"/>
</dbReference>
<reference evidence="4" key="3">
    <citation type="submission" date="2018-07" db="EMBL/GenBank/DDBJ databases">
        <authorList>
            <person name="Quirk P.G."/>
            <person name="Krulwich T.A."/>
        </authorList>
    </citation>
    <scope>NUCLEOTIDE SEQUENCE</scope>
    <source>
        <strain evidence="4">CCRI-19302</strain>
    </source>
</reference>
<dbReference type="Proteomes" id="UP000216411">
    <property type="component" value="Unassembled WGS sequence"/>
</dbReference>
<feature type="binding site" evidence="2">
    <location>
        <position position="177"/>
    </location>
    <ligand>
        <name>Co(2+)</name>
        <dbReference type="ChEBI" id="CHEBI:48828"/>
    </ligand>
</feature>
<dbReference type="Pfam" id="PF06180">
    <property type="entry name" value="CbiK"/>
    <property type="match status" value="1"/>
</dbReference>
<dbReference type="SUPFAM" id="SSF53800">
    <property type="entry name" value="Chelatase"/>
    <property type="match status" value="1"/>
</dbReference>
<comment type="caution">
    <text evidence="3">The sequence shown here is derived from an EMBL/GenBank/DDBJ whole genome shotgun (WGS) entry which is preliminary data.</text>
</comment>
<name>A0A255ITC2_9FIRM</name>
<gene>
    <name evidence="3" type="ORF">C8E03_101430</name>
    <name evidence="4" type="ORF">CG710_001010</name>
</gene>
<evidence type="ECO:0000313" key="5">
    <source>
        <dbReference type="Proteomes" id="UP000216411"/>
    </source>
</evidence>
<dbReference type="EMBL" id="QICS01000001">
    <property type="protein sequence ID" value="PXV95800.1"/>
    <property type="molecule type" value="Genomic_DNA"/>
</dbReference>
<keyword evidence="2" id="KW-0479">Metal-binding</keyword>
<reference evidence="4 5" key="1">
    <citation type="journal article" date="2017" name="Genome Announc.">
        <title>Draft Genome Sequence of a Sporulating and Motile Strain of Lachnotalea glycerini Isolated from Water in Quebec City, Canada.</title>
        <authorList>
            <person name="Maheux A.F."/>
            <person name="Boudreau D.K."/>
            <person name="Berube E."/>
            <person name="Boissinot M."/>
            <person name="Raymond F."/>
            <person name="Brodeur S."/>
            <person name="Corbeil J."/>
            <person name="Isabel S."/>
            <person name="Omar R.F."/>
            <person name="Bergeron M.G."/>
        </authorList>
    </citation>
    <scope>NUCLEOTIDE SEQUENCE [LARGE SCALE GENOMIC DNA]</scope>
    <source>
        <strain evidence="4 5">CCRI-19302</strain>
    </source>
</reference>
<organism evidence="3 6">
    <name type="scientific">Lachnotalea glycerini</name>
    <dbReference type="NCBI Taxonomy" id="1763509"/>
    <lineage>
        <taxon>Bacteria</taxon>
        <taxon>Bacillati</taxon>
        <taxon>Bacillota</taxon>
        <taxon>Clostridia</taxon>
        <taxon>Lachnospirales</taxon>
        <taxon>Lachnospiraceae</taxon>
        <taxon>Lachnotalea</taxon>
    </lineage>
</organism>
<dbReference type="InterPro" id="IPR010388">
    <property type="entry name" value="Anaerobic_Co-chelatase"/>
</dbReference>
<keyword evidence="2" id="KW-0170">Cobalt</keyword>
<dbReference type="InterPro" id="IPR050963">
    <property type="entry name" value="Sirohydro_Cobaltochel/CbiX"/>
</dbReference>
<protein>
    <submittedName>
        <fullName evidence="3">Sirohydrochlorin cobaltochelatase</fullName>
    </submittedName>
</protein>
<dbReference type="Gene3D" id="3.40.50.1400">
    <property type="match status" value="2"/>
</dbReference>
<dbReference type="EMBL" id="NOKA02000001">
    <property type="protein sequence ID" value="RDY33136.1"/>
    <property type="molecule type" value="Genomic_DNA"/>
</dbReference>
<accession>A0A255ITC2</accession>
<dbReference type="RefSeq" id="WP_094375644.1">
    <property type="nucleotide sequence ID" value="NZ_NOKA02000001.1"/>
</dbReference>
<dbReference type="PANTHER" id="PTHR33542">
    <property type="entry name" value="SIROHYDROCHLORIN FERROCHELATASE, CHLOROPLASTIC"/>
    <property type="match status" value="1"/>
</dbReference>
<evidence type="ECO:0000256" key="1">
    <source>
        <dbReference type="PIRSR" id="PIRSR033579-1"/>
    </source>
</evidence>
<reference evidence="3 6" key="2">
    <citation type="submission" date="2018-05" db="EMBL/GenBank/DDBJ databases">
        <title>Genomic Encyclopedia of Type Strains, Phase IV (KMG-IV): sequencing the most valuable type-strain genomes for metagenomic binning, comparative biology and taxonomic classification.</title>
        <authorList>
            <person name="Goeker M."/>
        </authorList>
    </citation>
    <scope>NUCLEOTIDE SEQUENCE [LARGE SCALE GENOMIC DNA]</scope>
    <source>
        <strain evidence="3 6">DSM 28816</strain>
    </source>
</reference>
<dbReference type="GO" id="GO:0019251">
    <property type="term" value="P:anaerobic cobalamin biosynthetic process"/>
    <property type="evidence" value="ECO:0007669"/>
    <property type="project" value="InterPro"/>
</dbReference>
<dbReference type="Proteomes" id="UP000247523">
    <property type="component" value="Unassembled WGS sequence"/>
</dbReference>
<sequence length="261" mass="29467">MLNKKAILVVSFGTSHLDTLDKNIKAIEDSIQHAFPDCKIYRAFTSKVIIKKLKSVYNLSVDTVSKALEQIIADDIKELIVQPTHMIHGIENDNMIRDINQAKDHFTSIKLGKPLLSDATDYIKTVHIISKYYNPSKTEALVLMGHGTAHYANATYPALDYTFKQQGFSNIFVGTVEGYPELDDVISLVQNEKLSKIILLPFMLVAGDHAQNDMAGSKEDSWKSRFLKEGYKVETIIKGLGEMKEIRDIYIEHIKDATNYL</sequence>
<evidence type="ECO:0000313" key="4">
    <source>
        <dbReference type="EMBL" id="RDY33136.1"/>
    </source>
</evidence>
<keyword evidence="5" id="KW-1185">Reference proteome</keyword>
<dbReference type="AlphaFoldDB" id="A0A255ITC2"/>
<evidence type="ECO:0000256" key="2">
    <source>
        <dbReference type="PIRSR" id="PIRSR033579-3"/>
    </source>
</evidence>
<evidence type="ECO:0000313" key="6">
    <source>
        <dbReference type="Proteomes" id="UP000247523"/>
    </source>
</evidence>
<dbReference type="CDD" id="cd03413">
    <property type="entry name" value="CbiK_C"/>
    <property type="match status" value="1"/>
</dbReference>
<feature type="binding site" evidence="2">
    <location>
        <position position="146"/>
    </location>
    <ligand>
        <name>Co(2+)</name>
        <dbReference type="ChEBI" id="CHEBI:48828"/>
    </ligand>
</feature>
<dbReference type="OrthoDB" id="9770331at2"/>